<comment type="caution">
    <text evidence="11">The sequence shown here is derived from an EMBL/GenBank/DDBJ whole genome shotgun (WGS) entry which is preliminary data.</text>
</comment>
<keyword evidence="8 10" id="KW-0975">Bacterial flagellum</keyword>
<reference evidence="11 12" key="1">
    <citation type="submission" date="2024-09" db="EMBL/GenBank/DDBJ databases">
        <authorList>
            <person name="Sun Q."/>
            <person name="Mori K."/>
        </authorList>
    </citation>
    <scope>NUCLEOTIDE SEQUENCE [LARGE SCALE GENOMIC DNA]</scope>
    <source>
        <strain evidence="11 12">ATCC 51285</strain>
    </source>
</reference>
<evidence type="ECO:0000256" key="10">
    <source>
        <dbReference type="RuleBase" id="RU362071"/>
    </source>
</evidence>
<keyword evidence="11" id="KW-0969">Cilium</keyword>
<evidence type="ECO:0000256" key="2">
    <source>
        <dbReference type="ARBA" id="ARBA00009772"/>
    </source>
</evidence>
<gene>
    <name evidence="11" type="primary">fliR</name>
    <name evidence="11" type="ORF">ACFFLH_14115</name>
</gene>
<dbReference type="PANTHER" id="PTHR30065">
    <property type="entry name" value="FLAGELLAR BIOSYNTHETIC PROTEIN FLIR"/>
    <property type="match status" value="1"/>
</dbReference>
<comment type="subcellular location">
    <subcellularLocation>
        <location evidence="10">Cell membrane</location>
        <topology evidence="10">Multi-pass membrane protein</topology>
    </subcellularLocation>
    <subcellularLocation>
        <location evidence="10">Bacterial flagellum basal body</location>
    </subcellularLocation>
</comment>
<dbReference type="Proteomes" id="UP001589628">
    <property type="component" value="Unassembled WGS sequence"/>
</dbReference>
<comment type="function">
    <text evidence="1 10">Role in flagellar biosynthesis.</text>
</comment>
<evidence type="ECO:0000256" key="8">
    <source>
        <dbReference type="ARBA" id="ARBA00023143"/>
    </source>
</evidence>
<comment type="similarity">
    <text evidence="2 10">Belongs to the FliR/MopE/SpaR family.</text>
</comment>
<keyword evidence="7 10" id="KW-0472">Membrane</keyword>
<evidence type="ECO:0000256" key="7">
    <source>
        <dbReference type="ARBA" id="ARBA00023136"/>
    </source>
</evidence>
<dbReference type="EMBL" id="JBHLZN010000005">
    <property type="protein sequence ID" value="MFB9887552.1"/>
    <property type="molecule type" value="Genomic_DNA"/>
</dbReference>
<feature type="transmembrane region" description="Helical" evidence="10">
    <location>
        <begin position="76"/>
        <end position="99"/>
    </location>
</feature>
<keyword evidence="6 10" id="KW-1133">Transmembrane helix</keyword>
<evidence type="ECO:0000256" key="3">
    <source>
        <dbReference type="ARBA" id="ARBA00021717"/>
    </source>
</evidence>
<proteinExistence type="inferred from homology"/>
<keyword evidence="4 10" id="KW-1003">Cell membrane</keyword>
<accession>A0ABV5ZE58</accession>
<keyword evidence="5 10" id="KW-0812">Transmembrane</keyword>
<feature type="transmembrane region" description="Helical" evidence="10">
    <location>
        <begin position="45"/>
        <end position="64"/>
    </location>
</feature>
<dbReference type="RefSeq" id="WP_027312716.1">
    <property type="nucleotide sequence ID" value="NZ_JAUESS010000008.1"/>
</dbReference>
<dbReference type="InterPro" id="IPR002010">
    <property type="entry name" value="T3SS_IM_R"/>
</dbReference>
<evidence type="ECO:0000256" key="9">
    <source>
        <dbReference type="NCBIfam" id="TIGR01400"/>
    </source>
</evidence>
<dbReference type="Pfam" id="PF01311">
    <property type="entry name" value="Bac_export_1"/>
    <property type="match status" value="1"/>
</dbReference>
<sequence>MISLDLAAVEQWVLAFLLPFFRVTGFVVAAPIFGARMVPARVKVFLVLAITLILVPIVPEGGYVGHFGLQVWLQGIAQLLIGILLGFVVQILFQIVVLAGQFLAMQMGLGFAAVNDPVNGMSVVALSQFYLLLSTLLFLVMNGHLVILGMLADSFVWLPVGQWPDSESFWRIAQGGSWMFASALSLALPGIIALGLVNFAFGIITKAAPQLNIFAIGFPFTLIFGLFIFWAGLVDTIWQHRTFMDFLFNWMPTLIGGGHG</sequence>
<keyword evidence="12" id="KW-1185">Reference proteome</keyword>
<evidence type="ECO:0000256" key="6">
    <source>
        <dbReference type="ARBA" id="ARBA00022989"/>
    </source>
</evidence>
<dbReference type="PRINTS" id="PR00953">
    <property type="entry name" value="TYPE3IMRPROT"/>
</dbReference>
<name>A0ABV5ZE58_9GAMM</name>
<evidence type="ECO:0000256" key="1">
    <source>
        <dbReference type="ARBA" id="ARBA00002578"/>
    </source>
</evidence>
<keyword evidence="11" id="KW-0966">Cell projection</keyword>
<evidence type="ECO:0000256" key="5">
    <source>
        <dbReference type="ARBA" id="ARBA00022692"/>
    </source>
</evidence>
<evidence type="ECO:0000313" key="11">
    <source>
        <dbReference type="EMBL" id="MFB9887552.1"/>
    </source>
</evidence>
<keyword evidence="11" id="KW-0282">Flagellum</keyword>
<dbReference type="InterPro" id="IPR006303">
    <property type="entry name" value="FliR"/>
</dbReference>
<feature type="transmembrane region" description="Helical" evidence="10">
    <location>
        <begin position="178"/>
        <end position="201"/>
    </location>
</feature>
<protein>
    <recommendedName>
        <fullName evidence="3 9">Flagellar biosynthetic protein FliR</fullName>
    </recommendedName>
</protein>
<feature type="transmembrane region" description="Helical" evidence="10">
    <location>
        <begin position="129"/>
        <end position="158"/>
    </location>
</feature>
<dbReference type="PANTHER" id="PTHR30065:SF8">
    <property type="entry name" value="FLAGELLAR BIOSYNTHETIC PROTEIN FLIR"/>
    <property type="match status" value="1"/>
</dbReference>
<evidence type="ECO:0000256" key="4">
    <source>
        <dbReference type="ARBA" id="ARBA00022475"/>
    </source>
</evidence>
<dbReference type="NCBIfam" id="TIGR01400">
    <property type="entry name" value="fliR"/>
    <property type="match status" value="1"/>
</dbReference>
<organism evidence="11 12">
    <name type="scientific">Balneatrix alpica</name>
    <dbReference type="NCBI Taxonomy" id="75684"/>
    <lineage>
        <taxon>Bacteria</taxon>
        <taxon>Pseudomonadati</taxon>
        <taxon>Pseudomonadota</taxon>
        <taxon>Gammaproteobacteria</taxon>
        <taxon>Oceanospirillales</taxon>
        <taxon>Balneatrichaceae</taxon>
        <taxon>Balneatrix</taxon>
    </lineage>
</organism>
<evidence type="ECO:0000313" key="12">
    <source>
        <dbReference type="Proteomes" id="UP001589628"/>
    </source>
</evidence>
<feature type="transmembrane region" description="Helical" evidence="10">
    <location>
        <begin position="213"/>
        <end position="233"/>
    </location>
</feature>
<feature type="transmembrane region" description="Helical" evidence="10">
    <location>
        <begin position="12"/>
        <end position="33"/>
    </location>
</feature>